<dbReference type="InterPro" id="IPR014710">
    <property type="entry name" value="RmlC-like_jellyroll"/>
</dbReference>
<dbReference type="AlphaFoldDB" id="A0A0D2KSF5"/>
<organism evidence="4 5">
    <name type="scientific">Fonsecaea multimorphosa CBS 102226</name>
    <dbReference type="NCBI Taxonomy" id="1442371"/>
    <lineage>
        <taxon>Eukaryota</taxon>
        <taxon>Fungi</taxon>
        <taxon>Dikarya</taxon>
        <taxon>Ascomycota</taxon>
        <taxon>Pezizomycotina</taxon>
        <taxon>Eurotiomycetes</taxon>
        <taxon>Chaetothyriomycetidae</taxon>
        <taxon>Chaetothyriales</taxon>
        <taxon>Herpotrichiellaceae</taxon>
        <taxon>Fonsecaea</taxon>
    </lineage>
</organism>
<dbReference type="EMBL" id="KN848068">
    <property type="protein sequence ID" value="KIX99648.1"/>
    <property type="molecule type" value="Genomic_DNA"/>
</dbReference>
<dbReference type="GeneID" id="27710029"/>
<dbReference type="PANTHER" id="PTHR41517">
    <property type="entry name" value="1,2-DIOXYGENASE PROTEIN-RELATED"/>
    <property type="match status" value="1"/>
</dbReference>
<evidence type="ECO:0000313" key="5">
    <source>
        <dbReference type="Proteomes" id="UP000053411"/>
    </source>
</evidence>
<dbReference type="CDD" id="cd02216">
    <property type="entry name" value="cupin_GDO-like_N"/>
    <property type="match status" value="1"/>
</dbReference>
<feature type="domain" description="Cupin type-2" evidence="3">
    <location>
        <begin position="235"/>
        <end position="296"/>
    </location>
</feature>
<dbReference type="Proteomes" id="UP000053411">
    <property type="component" value="Unassembled WGS sequence"/>
</dbReference>
<feature type="domain" description="Cupin type-2" evidence="3">
    <location>
        <begin position="92"/>
        <end position="159"/>
    </location>
</feature>
<dbReference type="CDD" id="cd06992">
    <property type="entry name" value="cupin_GDO-like_C"/>
    <property type="match status" value="1"/>
</dbReference>
<dbReference type="RefSeq" id="XP_016633771.1">
    <property type="nucleotide sequence ID" value="XM_016774791.1"/>
</dbReference>
<keyword evidence="1" id="KW-0223">Dioxygenase</keyword>
<evidence type="ECO:0000313" key="4">
    <source>
        <dbReference type="EMBL" id="KIX99648.1"/>
    </source>
</evidence>
<dbReference type="VEuPathDB" id="FungiDB:Z520_04283"/>
<name>A0A0D2KSF5_9EURO</name>
<keyword evidence="5" id="KW-1185">Reference proteome</keyword>
<dbReference type="Pfam" id="PF07883">
    <property type="entry name" value="Cupin_2"/>
    <property type="match status" value="2"/>
</dbReference>
<keyword evidence="2" id="KW-0560">Oxidoreductase</keyword>
<gene>
    <name evidence="4" type="ORF">Z520_04283</name>
</gene>
<dbReference type="InterPro" id="IPR011051">
    <property type="entry name" value="RmlC_Cupin_sf"/>
</dbReference>
<dbReference type="InterPro" id="IPR013096">
    <property type="entry name" value="Cupin_2"/>
</dbReference>
<dbReference type="PANTHER" id="PTHR41517:SF1">
    <property type="entry name" value="CUPIN"/>
    <property type="match status" value="1"/>
</dbReference>
<dbReference type="InterPro" id="IPR047183">
    <property type="entry name" value="GDO-like"/>
</dbReference>
<dbReference type="OrthoDB" id="2205143at2759"/>
<proteinExistence type="predicted"/>
<dbReference type="STRING" id="1442371.A0A0D2KSF5"/>
<evidence type="ECO:0000259" key="3">
    <source>
        <dbReference type="Pfam" id="PF07883"/>
    </source>
</evidence>
<dbReference type="Gene3D" id="2.60.120.10">
    <property type="entry name" value="Jelly Rolls"/>
    <property type="match status" value="1"/>
</dbReference>
<evidence type="ECO:0000256" key="2">
    <source>
        <dbReference type="ARBA" id="ARBA00023002"/>
    </source>
</evidence>
<dbReference type="SUPFAM" id="SSF51182">
    <property type="entry name" value="RmlC-like cupins"/>
    <property type="match status" value="1"/>
</dbReference>
<dbReference type="GO" id="GO:0051213">
    <property type="term" value="F:dioxygenase activity"/>
    <property type="evidence" value="ECO:0007669"/>
    <property type="project" value="UniProtKB-KW"/>
</dbReference>
<protein>
    <recommendedName>
        <fullName evidence="3">Cupin type-2 domain-containing protein</fullName>
    </recommendedName>
</protein>
<sequence length="324" mass="36460">MSLPVDKGSHEELANAALKVQTKPLWTVMAQMNPPTPKAICSPCVWRYDEIRPCLQWAGELVTGQEAERRTLMLVNPTRDPPYTTDTLSAGLQLVMPKEVTPAHRHTAFAMRFIIEGQDGFTTIRASRIRMQRGDLVLNPTWNWHDQGTDGDKPIIWLDGLDVPTFRHFPAHFVEQYPSDTYPQGDAVDDSPNLHPWEDMQKKLDKSLGDWTSEDYLRPDGKPVSKTLGGAAERLNAGCTSPTVRETASSVYHVVSGQGYSDIDGARFHWKQGDTFCVPAWNEYKHTAEGTDPVYLYRFHDKPMLTALGIYRVDGCDLESLVSE</sequence>
<reference evidence="4 5" key="1">
    <citation type="submission" date="2015-01" db="EMBL/GenBank/DDBJ databases">
        <title>The Genome Sequence of Fonsecaea multimorphosa CBS 102226.</title>
        <authorList>
            <consortium name="The Broad Institute Genomics Platform"/>
            <person name="Cuomo C."/>
            <person name="de Hoog S."/>
            <person name="Gorbushina A."/>
            <person name="Stielow B."/>
            <person name="Teixiera M."/>
            <person name="Abouelleil A."/>
            <person name="Chapman S.B."/>
            <person name="Priest M."/>
            <person name="Young S.K."/>
            <person name="Wortman J."/>
            <person name="Nusbaum C."/>
            <person name="Birren B."/>
        </authorList>
    </citation>
    <scope>NUCLEOTIDE SEQUENCE [LARGE SCALE GENOMIC DNA]</scope>
    <source>
        <strain evidence="4 5">CBS 102226</strain>
    </source>
</reference>
<evidence type="ECO:0000256" key="1">
    <source>
        <dbReference type="ARBA" id="ARBA00022964"/>
    </source>
</evidence>
<accession>A0A0D2KSF5</accession>